<name>A0A916J3Q5_9PROT</name>
<dbReference type="AlphaFoldDB" id="A0A916J3Q5"/>
<comment type="caution">
    <text evidence="1">The sequence shown here is derived from an EMBL/GenBank/DDBJ whole genome shotgun (WGS) entry which is preliminary data.</text>
</comment>
<dbReference type="EMBL" id="CAJQUM010000001">
    <property type="protein sequence ID" value="CAG4884032.1"/>
    <property type="molecule type" value="Genomic_DNA"/>
</dbReference>
<protein>
    <submittedName>
        <fullName evidence="1">Uncharacterized protein</fullName>
    </submittedName>
</protein>
<dbReference type="RefSeq" id="WP_220635920.1">
    <property type="nucleotide sequence ID" value="NZ_CAJQUM010000001.1"/>
</dbReference>
<gene>
    <name evidence="1" type="ORF">GTOL_11915</name>
</gene>
<dbReference type="Proteomes" id="UP000742786">
    <property type="component" value="Unassembled WGS sequence"/>
</dbReference>
<sequence>MDFGVILKTRGALMLKYGGDGHEAAGTCQVSSDKADATLAQLIKTINQDG</sequence>
<reference evidence="1" key="1">
    <citation type="submission" date="2021-04" db="EMBL/GenBank/DDBJ databases">
        <authorList>
            <person name="Hornung B."/>
        </authorList>
    </citation>
    <scope>NUCLEOTIDE SEQUENCE</scope>
    <source>
        <strain evidence="1">G5G6</strain>
    </source>
</reference>
<evidence type="ECO:0000313" key="2">
    <source>
        <dbReference type="Proteomes" id="UP000742786"/>
    </source>
</evidence>
<accession>A0A916J3Q5</accession>
<organism evidence="1 2">
    <name type="scientific">Georgfuchsia toluolica</name>
    <dbReference type="NCBI Taxonomy" id="424218"/>
    <lineage>
        <taxon>Bacteria</taxon>
        <taxon>Pseudomonadati</taxon>
        <taxon>Pseudomonadota</taxon>
        <taxon>Betaproteobacteria</taxon>
        <taxon>Nitrosomonadales</taxon>
        <taxon>Sterolibacteriaceae</taxon>
        <taxon>Georgfuchsia</taxon>
    </lineage>
</organism>
<evidence type="ECO:0000313" key="1">
    <source>
        <dbReference type="EMBL" id="CAG4884032.1"/>
    </source>
</evidence>
<proteinExistence type="predicted"/>
<keyword evidence="2" id="KW-1185">Reference proteome</keyword>